<evidence type="ECO:0000313" key="3">
    <source>
        <dbReference type="Proteomes" id="UP000067711"/>
    </source>
</evidence>
<dbReference type="InterPro" id="IPR052393">
    <property type="entry name" value="Cadmium-induced_rsp"/>
</dbReference>
<gene>
    <name evidence="2" type="ORF">WS71_16305</name>
</gene>
<dbReference type="AlphaFoldDB" id="A0A1B4FZ64"/>
<dbReference type="PROSITE" id="PS51819">
    <property type="entry name" value="VOC"/>
    <property type="match status" value="1"/>
</dbReference>
<evidence type="ECO:0000313" key="2">
    <source>
        <dbReference type="EMBL" id="AOJ08958.1"/>
    </source>
</evidence>
<dbReference type="EMBL" id="CP013389">
    <property type="protein sequence ID" value="AOJ08958.1"/>
    <property type="molecule type" value="Genomic_DNA"/>
</dbReference>
<dbReference type="InterPro" id="IPR004360">
    <property type="entry name" value="Glyas_Fos-R_dOase_dom"/>
</dbReference>
<dbReference type="InterPro" id="IPR037523">
    <property type="entry name" value="VOC_core"/>
</dbReference>
<dbReference type="NCBIfam" id="NF041414">
    <property type="entry name" value="ArsI_CadI_VOC"/>
    <property type="match status" value="1"/>
</dbReference>
<name>A0A1B4FZ64_9BURK</name>
<accession>A0A1B4FZ64</accession>
<protein>
    <submittedName>
        <fullName evidence="2">Glyoxalase</fullName>
    </submittedName>
</protein>
<dbReference type="PANTHER" id="PTHR41294">
    <property type="entry name" value="CADMIUM-INDUCED PROTEIN CADI"/>
    <property type="match status" value="1"/>
</dbReference>
<dbReference type="Gene3D" id="3.10.180.10">
    <property type="entry name" value="2,3-Dihydroxybiphenyl 1,2-Dioxygenase, domain 1"/>
    <property type="match status" value="1"/>
</dbReference>
<proteinExistence type="predicted"/>
<dbReference type="PANTHER" id="PTHR41294:SF1">
    <property type="entry name" value="CADMIUM-INDUCED PROTEIN CADI"/>
    <property type="match status" value="1"/>
</dbReference>
<dbReference type="SUPFAM" id="SSF54593">
    <property type="entry name" value="Glyoxalase/Bleomycin resistance protein/Dihydroxybiphenyl dioxygenase"/>
    <property type="match status" value="1"/>
</dbReference>
<dbReference type="Pfam" id="PF00903">
    <property type="entry name" value="Glyoxalase"/>
    <property type="match status" value="1"/>
</dbReference>
<dbReference type="RefSeq" id="WP_066487269.1">
    <property type="nucleotide sequence ID" value="NZ_CP013389.1"/>
</dbReference>
<evidence type="ECO:0000259" key="1">
    <source>
        <dbReference type="PROSITE" id="PS51819"/>
    </source>
</evidence>
<feature type="domain" description="VOC" evidence="1">
    <location>
        <begin position="2"/>
        <end position="117"/>
    </location>
</feature>
<reference evidence="2 3" key="1">
    <citation type="submission" date="2015-12" db="EMBL/GenBank/DDBJ databases">
        <title>Diversity of Burkholderia near neighbor genomes.</title>
        <authorList>
            <person name="Sahl J."/>
            <person name="Wagner D."/>
            <person name="Keim P."/>
        </authorList>
    </citation>
    <scope>NUCLEOTIDE SEQUENCE [LARGE SCALE GENOMIC DNA]</scope>
    <source>
        <strain evidence="2 3">BDU8</strain>
    </source>
</reference>
<dbReference type="InterPro" id="IPR049789">
    <property type="entry name" value="ArsI/CadI-like"/>
</dbReference>
<organism evidence="2 3">
    <name type="scientific">Burkholderia mayonis</name>
    <dbReference type="NCBI Taxonomy" id="1385591"/>
    <lineage>
        <taxon>Bacteria</taxon>
        <taxon>Pseudomonadati</taxon>
        <taxon>Pseudomonadota</taxon>
        <taxon>Betaproteobacteria</taxon>
        <taxon>Burkholderiales</taxon>
        <taxon>Burkholderiaceae</taxon>
        <taxon>Burkholderia</taxon>
        <taxon>pseudomallei group</taxon>
    </lineage>
</organism>
<dbReference type="GO" id="GO:0046686">
    <property type="term" value="P:response to cadmium ion"/>
    <property type="evidence" value="ECO:0007669"/>
    <property type="project" value="TreeGrafter"/>
</dbReference>
<sequence>MKRMHIHVSVADLADSIRFYRALFGGVEPTVLKDDYCKWELTDPAVNFAISQRGAAPGVDHVGIQVETDAELDEMNARLEAAGLPSHEQTATTCCYAQSDKVWTVDPQGVAWETFRTLDSAPVFGQPHDATSRSACCAPAASAIQFHRSRS</sequence>
<dbReference type="InterPro" id="IPR029068">
    <property type="entry name" value="Glyas_Bleomycin-R_OHBP_Dase"/>
</dbReference>
<dbReference type="Proteomes" id="UP000067711">
    <property type="component" value="Chromosome 1"/>
</dbReference>